<comment type="caution">
    <text evidence="1">The sequence shown here is derived from an EMBL/GenBank/DDBJ whole genome shotgun (WGS) entry which is preliminary data.</text>
</comment>
<reference evidence="1 2" key="1">
    <citation type="submission" date="2019-04" db="EMBL/GenBank/DDBJ databases">
        <title>Mesorhizobium composti sp. nov., isolated from compost.</title>
        <authorList>
            <person name="Lin S.-Y."/>
            <person name="Hameed A."/>
            <person name="Hsieh Y.-T."/>
            <person name="Young C.-C."/>
        </authorList>
    </citation>
    <scope>NUCLEOTIDE SEQUENCE [LARGE SCALE GENOMIC DNA]</scope>
    <source>
        <strain evidence="1 2">CC-YTH430</strain>
    </source>
</reference>
<dbReference type="EMBL" id="SSNY01000014">
    <property type="protein sequence ID" value="THF54924.1"/>
    <property type="molecule type" value="Genomic_DNA"/>
</dbReference>
<name>A0ABY2Q4C6_9HYPH</name>
<gene>
    <name evidence="1" type="ORF">E6C48_19890</name>
</gene>
<sequence length="132" mass="14362">MLSALSCCCFYSILQPDGIVWRRRNAAEIKRWSGSPDLSGLPRSKFTGRGTMSEGWFTKPVAIAVGIVGDIHNVLSAKQALDALNGRWPDAGAPKFSEARRLCQRVLNGGTTSEQAREAFVAAAREARILVE</sequence>
<keyword evidence="2" id="KW-1185">Reference proteome</keyword>
<proteinExistence type="predicted"/>
<dbReference type="Proteomes" id="UP000306441">
    <property type="component" value="Unassembled WGS sequence"/>
</dbReference>
<organism evidence="1 2">
    <name type="scientific">Ollibium composti</name>
    <dbReference type="NCBI Taxonomy" id="2675109"/>
    <lineage>
        <taxon>Bacteria</taxon>
        <taxon>Pseudomonadati</taxon>
        <taxon>Pseudomonadota</taxon>
        <taxon>Alphaproteobacteria</taxon>
        <taxon>Hyphomicrobiales</taxon>
        <taxon>Phyllobacteriaceae</taxon>
        <taxon>Ollibium</taxon>
    </lineage>
</organism>
<accession>A0ABY2Q4C6</accession>
<protein>
    <submittedName>
        <fullName evidence="1">DUF982 domain-containing protein</fullName>
    </submittedName>
</protein>
<evidence type="ECO:0000313" key="1">
    <source>
        <dbReference type="EMBL" id="THF54924.1"/>
    </source>
</evidence>
<dbReference type="Pfam" id="PF06169">
    <property type="entry name" value="DUF982"/>
    <property type="match status" value="1"/>
</dbReference>
<dbReference type="Gene3D" id="6.10.250.730">
    <property type="match status" value="1"/>
</dbReference>
<dbReference type="InterPro" id="IPR010385">
    <property type="entry name" value="DUF982"/>
</dbReference>
<evidence type="ECO:0000313" key="2">
    <source>
        <dbReference type="Proteomes" id="UP000306441"/>
    </source>
</evidence>